<evidence type="ECO:0000313" key="2">
    <source>
        <dbReference type="Proteomes" id="UP001203423"/>
    </source>
</evidence>
<dbReference type="Proteomes" id="UP001203423">
    <property type="component" value="Unassembled WGS sequence"/>
</dbReference>
<evidence type="ECO:0000313" key="1">
    <source>
        <dbReference type="EMBL" id="MCL1124953.1"/>
    </source>
</evidence>
<evidence type="ECO:0008006" key="3">
    <source>
        <dbReference type="Google" id="ProtNLM"/>
    </source>
</evidence>
<proteinExistence type="predicted"/>
<comment type="caution">
    <text evidence="1">The sequence shown here is derived from an EMBL/GenBank/DDBJ whole genome shotgun (WGS) entry which is preliminary data.</text>
</comment>
<dbReference type="RefSeq" id="WP_248940228.1">
    <property type="nucleotide sequence ID" value="NZ_JAKIKS010000035.1"/>
</dbReference>
<sequence length="151" mass="16919">MISDTFIFRTFIIFNMPYLALNCPKLHMVKDDEVNIIIPGHWPNKSFTGGLGFGPILSGAECAAGFPISRLIKKSNLPLRFIVNKGEFFLRSKFRGSTIFSSYQPSLALNIQKVINENIKLEFPVVVQASDQKSGENLGDFDFTLMISPNK</sequence>
<protein>
    <recommendedName>
        <fullName evidence="3">DUF4442 domain-containing protein</fullName>
    </recommendedName>
</protein>
<gene>
    <name evidence="1" type="ORF">L2764_10815</name>
</gene>
<reference evidence="1 2" key="1">
    <citation type="submission" date="2022-01" db="EMBL/GenBank/DDBJ databases">
        <title>Whole genome-based taxonomy of the Shewanellaceae.</title>
        <authorList>
            <person name="Martin-Rodriguez A.J."/>
        </authorList>
    </citation>
    <scope>NUCLEOTIDE SEQUENCE [LARGE SCALE GENOMIC DNA]</scope>
    <source>
        <strain evidence="1 2">DSM 17177</strain>
    </source>
</reference>
<dbReference type="EMBL" id="JAKIKS010000035">
    <property type="protein sequence ID" value="MCL1124953.1"/>
    <property type="molecule type" value="Genomic_DNA"/>
</dbReference>
<keyword evidence="2" id="KW-1185">Reference proteome</keyword>
<accession>A0ABT0LB74</accession>
<name>A0ABT0LB74_9GAMM</name>
<organism evidence="1 2">
    <name type="scientific">Shewanella surugensis</name>
    <dbReference type="NCBI Taxonomy" id="212020"/>
    <lineage>
        <taxon>Bacteria</taxon>
        <taxon>Pseudomonadati</taxon>
        <taxon>Pseudomonadota</taxon>
        <taxon>Gammaproteobacteria</taxon>
        <taxon>Alteromonadales</taxon>
        <taxon>Shewanellaceae</taxon>
        <taxon>Shewanella</taxon>
    </lineage>
</organism>